<gene>
    <name evidence="1" type="ORF">OVA965_LOCUS33950</name>
    <name evidence="2" type="ORF">TMI583_LOCUS34855</name>
</gene>
<reference evidence="1" key="1">
    <citation type="submission" date="2021-02" db="EMBL/GenBank/DDBJ databases">
        <authorList>
            <person name="Nowell W R."/>
        </authorList>
    </citation>
    <scope>NUCLEOTIDE SEQUENCE</scope>
</reference>
<organism evidence="1 3">
    <name type="scientific">Didymodactylos carnosus</name>
    <dbReference type="NCBI Taxonomy" id="1234261"/>
    <lineage>
        <taxon>Eukaryota</taxon>
        <taxon>Metazoa</taxon>
        <taxon>Spiralia</taxon>
        <taxon>Gnathifera</taxon>
        <taxon>Rotifera</taxon>
        <taxon>Eurotatoria</taxon>
        <taxon>Bdelloidea</taxon>
        <taxon>Philodinida</taxon>
        <taxon>Philodinidae</taxon>
        <taxon>Didymodactylos</taxon>
    </lineage>
</organism>
<dbReference type="AlphaFoldDB" id="A0A8S2FD71"/>
<dbReference type="EMBL" id="CAJOBA010049753">
    <property type="protein sequence ID" value="CAF4227119.1"/>
    <property type="molecule type" value="Genomic_DNA"/>
</dbReference>
<dbReference type="Proteomes" id="UP000682733">
    <property type="component" value="Unassembled WGS sequence"/>
</dbReference>
<evidence type="ECO:0008006" key="4">
    <source>
        <dbReference type="Google" id="ProtNLM"/>
    </source>
</evidence>
<evidence type="ECO:0000313" key="3">
    <source>
        <dbReference type="Proteomes" id="UP000677228"/>
    </source>
</evidence>
<comment type="caution">
    <text evidence="1">The sequence shown here is derived from an EMBL/GenBank/DDBJ whole genome shotgun (WGS) entry which is preliminary data.</text>
</comment>
<name>A0A8S2FD71_9BILA</name>
<dbReference type="Proteomes" id="UP000677228">
    <property type="component" value="Unassembled WGS sequence"/>
</dbReference>
<sequence length="384" mass="44460">MYKQPKVSSITSDLSEALKVHHSAEKPDFLGPPGSIFLLVSTFLNSNQRFNSRSGRYVQLGSYADDGNNSNSIHISKHALDYASEYRYTPFKIECHSELTDKKQGQKLVTELLKFIKDDFSRQNPSFRNIPIFDLWWIDLNGDLQIIIKTTELYVYLCKPDRYRKEVNGITMTPHPPSHLPPQHTVILKWVHHSILNVNLEEELKSKYGSLYSIKEMAGTETSRTRHLKVEFLDKKDYDNILNSGKICLFGHLITVDAFLSVSKILICNRCNTPGHTKNSCKNSTVDICRRCGENSTNLAAHKDCQVKCHHCGGPYESTDYKCKFIADYRRQLIEELKKHPEHLPPDIQLFIPKEYRSDEDRSKSIYNKSAYEYKQYLCRQKQQ</sequence>
<proteinExistence type="predicted"/>
<protein>
    <recommendedName>
        <fullName evidence="4">CCHC-type domain-containing protein</fullName>
    </recommendedName>
</protein>
<evidence type="ECO:0000313" key="1">
    <source>
        <dbReference type="EMBL" id="CAF1428596.1"/>
    </source>
</evidence>
<accession>A0A8S2FD71</accession>
<evidence type="ECO:0000313" key="2">
    <source>
        <dbReference type="EMBL" id="CAF4227119.1"/>
    </source>
</evidence>
<dbReference type="EMBL" id="CAJNOK010027974">
    <property type="protein sequence ID" value="CAF1428596.1"/>
    <property type="molecule type" value="Genomic_DNA"/>
</dbReference>